<dbReference type="InterPro" id="IPR015943">
    <property type="entry name" value="WD40/YVTN_repeat-like_dom_sf"/>
</dbReference>
<proteinExistence type="inferred from homology"/>
<evidence type="ECO:0000256" key="2">
    <source>
        <dbReference type="ARBA" id="ARBA00004347"/>
    </source>
</evidence>
<evidence type="ECO:0000259" key="19">
    <source>
        <dbReference type="Pfam" id="PF23953"/>
    </source>
</evidence>
<feature type="region of interest" description="Disordered" evidence="17">
    <location>
        <begin position="1065"/>
        <end position="1124"/>
    </location>
</feature>
<dbReference type="InterPro" id="IPR036322">
    <property type="entry name" value="WD40_repeat_dom_sf"/>
</dbReference>
<feature type="domain" description="COPA/B second beta-propeller" evidence="18">
    <location>
        <begin position="248"/>
        <end position="457"/>
    </location>
</feature>
<evidence type="ECO:0000256" key="9">
    <source>
        <dbReference type="ARBA" id="ARBA00022892"/>
    </source>
</evidence>
<keyword evidence="5" id="KW-0813">Transport</keyword>
<dbReference type="SMART" id="SM00320">
    <property type="entry name" value="WD40"/>
    <property type="match status" value="5"/>
</dbReference>
<dbReference type="Pfam" id="PF00400">
    <property type="entry name" value="WD40"/>
    <property type="match status" value="4"/>
</dbReference>
<dbReference type="GO" id="GO:0006891">
    <property type="term" value="P:intra-Golgi vesicle-mediated transport"/>
    <property type="evidence" value="ECO:0007669"/>
    <property type="project" value="TreeGrafter"/>
</dbReference>
<comment type="similarity">
    <text evidence="3">Belongs to the WD repeat COPB2 family.</text>
</comment>
<keyword evidence="12" id="KW-0472">Membrane</keyword>
<keyword evidence="9" id="KW-0931">ER-Golgi transport</keyword>
<keyword evidence="13" id="KW-0968">Cytoplasmic vesicle</keyword>
<evidence type="ECO:0000313" key="21">
    <source>
        <dbReference type="Proteomes" id="UP000797356"/>
    </source>
</evidence>
<dbReference type="Gene3D" id="1.25.40.470">
    <property type="match status" value="2"/>
</dbReference>
<evidence type="ECO:0000256" key="3">
    <source>
        <dbReference type="ARBA" id="ARBA00010844"/>
    </source>
</evidence>
<dbReference type="Gene3D" id="2.130.10.10">
    <property type="entry name" value="YVTN repeat-like/Quinoprotein amine dehydrogenase"/>
    <property type="match status" value="1"/>
</dbReference>
<gene>
    <name evidence="20" type="ORF">COCNU_02G000460</name>
</gene>
<organism evidence="20 21">
    <name type="scientific">Cocos nucifera</name>
    <name type="common">Coconut palm</name>
    <dbReference type="NCBI Taxonomy" id="13894"/>
    <lineage>
        <taxon>Eukaryota</taxon>
        <taxon>Viridiplantae</taxon>
        <taxon>Streptophyta</taxon>
        <taxon>Embryophyta</taxon>
        <taxon>Tracheophyta</taxon>
        <taxon>Spermatophyta</taxon>
        <taxon>Magnoliopsida</taxon>
        <taxon>Liliopsida</taxon>
        <taxon>Arecaceae</taxon>
        <taxon>Arecoideae</taxon>
        <taxon>Cocoseae</taxon>
        <taxon>Attaleinae</taxon>
        <taxon>Cocos</taxon>
    </lineage>
</organism>
<keyword evidence="10" id="KW-0653">Protein transport</keyword>
<dbReference type="SUPFAM" id="SSF50969">
    <property type="entry name" value="YVTN repeat-like/Quinoprotein amine dehydrogenase"/>
    <property type="match status" value="1"/>
</dbReference>
<reference evidence="20" key="1">
    <citation type="journal article" date="2017" name="Gigascience">
        <title>The genome draft of coconut (Cocos nucifera).</title>
        <authorList>
            <person name="Xiao Y."/>
            <person name="Xu P."/>
            <person name="Fan H."/>
            <person name="Baudouin L."/>
            <person name="Xia W."/>
            <person name="Bocs S."/>
            <person name="Xu J."/>
            <person name="Li Q."/>
            <person name="Guo A."/>
            <person name="Zhou L."/>
            <person name="Li J."/>
            <person name="Wu Y."/>
            <person name="Ma Z."/>
            <person name="Armero A."/>
            <person name="Issali A.E."/>
            <person name="Liu N."/>
            <person name="Peng M."/>
            <person name="Yang Y."/>
        </authorList>
    </citation>
    <scope>NUCLEOTIDE SEQUENCE</scope>
    <source>
        <tissue evidence="20">Spear leaf of Hainan Tall coconut</tissue>
    </source>
</reference>
<feature type="domain" description="COPA/B TPR" evidence="19">
    <location>
        <begin position="830"/>
        <end position="1010"/>
    </location>
</feature>
<evidence type="ECO:0000256" key="15">
    <source>
        <dbReference type="ARBA" id="ARBA00032920"/>
    </source>
</evidence>
<dbReference type="Pfam" id="PF04053">
    <property type="entry name" value="B-prop_COPA_B_2nd"/>
    <property type="match status" value="1"/>
</dbReference>
<dbReference type="GO" id="GO:0006888">
    <property type="term" value="P:endoplasmic reticulum to Golgi vesicle-mediated transport"/>
    <property type="evidence" value="ECO:0007669"/>
    <property type="project" value="TreeGrafter"/>
</dbReference>
<dbReference type="GO" id="GO:0000139">
    <property type="term" value="C:Golgi membrane"/>
    <property type="evidence" value="ECO:0007669"/>
    <property type="project" value="UniProtKB-SubCell"/>
</dbReference>
<dbReference type="PANTHER" id="PTHR19876:SF68">
    <property type="entry name" value="COATOMER SUBUNIT BETA'-2"/>
    <property type="match status" value="1"/>
</dbReference>
<evidence type="ECO:0000256" key="16">
    <source>
        <dbReference type="PROSITE-ProRule" id="PRU00221"/>
    </source>
</evidence>
<feature type="repeat" description="WD" evidence="16">
    <location>
        <begin position="90"/>
        <end position="132"/>
    </location>
</feature>
<dbReference type="GO" id="GO:0005198">
    <property type="term" value="F:structural molecule activity"/>
    <property type="evidence" value="ECO:0007669"/>
    <property type="project" value="InterPro"/>
</dbReference>
<evidence type="ECO:0000256" key="1">
    <source>
        <dbReference type="ARBA" id="ARBA00004255"/>
    </source>
</evidence>
<comment type="caution">
    <text evidence="20">The sequence shown here is derived from an EMBL/GenBank/DDBJ whole genome shotgun (WGS) entry which is preliminary data.</text>
</comment>
<dbReference type="PRINTS" id="PR00320">
    <property type="entry name" value="GPROTEINBRPT"/>
</dbReference>
<dbReference type="PROSITE" id="PS50082">
    <property type="entry name" value="WD_REPEATS_2"/>
    <property type="match status" value="4"/>
</dbReference>
<dbReference type="InterPro" id="IPR001680">
    <property type="entry name" value="WD40_rpt"/>
</dbReference>
<dbReference type="AlphaFoldDB" id="A0A8K0MW78"/>
<reference evidence="20" key="2">
    <citation type="submission" date="2019-07" db="EMBL/GenBank/DDBJ databases">
        <authorList>
            <person name="Yang Y."/>
            <person name="Bocs S."/>
            <person name="Baudouin L."/>
        </authorList>
    </citation>
    <scope>NUCLEOTIDE SEQUENCE</scope>
    <source>
        <tissue evidence="20">Spear leaf of Hainan Tall coconut</tissue>
    </source>
</reference>
<dbReference type="FunFam" id="2.130.10.10:FF:000016">
    <property type="entry name" value="Coatomer alpha subunit, putative"/>
    <property type="match status" value="1"/>
</dbReference>
<dbReference type="OrthoDB" id="10261470at2759"/>
<dbReference type="PROSITE" id="PS50294">
    <property type="entry name" value="WD_REPEATS_REGION"/>
    <property type="match status" value="4"/>
</dbReference>
<dbReference type="InterPro" id="IPR011044">
    <property type="entry name" value="Quino_amine_DH_bsu"/>
</dbReference>
<protein>
    <recommendedName>
        <fullName evidence="15">Beta'-coat protein</fullName>
    </recommendedName>
</protein>
<feature type="compositionally biased region" description="Low complexity" evidence="17">
    <location>
        <begin position="1115"/>
        <end position="1124"/>
    </location>
</feature>
<dbReference type="InterPro" id="IPR050844">
    <property type="entry name" value="Coatomer_complex_subunit"/>
</dbReference>
<feature type="compositionally biased region" description="Acidic residues" evidence="17">
    <location>
        <begin position="1079"/>
        <end position="1099"/>
    </location>
</feature>
<dbReference type="InterPro" id="IPR056176">
    <property type="entry name" value="TPR_COPA_B"/>
</dbReference>
<feature type="repeat" description="WD" evidence="16">
    <location>
        <begin position="133"/>
        <end position="176"/>
    </location>
</feature>
<evidence type="ECO:0000256" key="13">
    <source>
        <dbReference type="ARBA" id="ARBA00023329"/>
    </source>
</evidence>
<evidence type="ECO:0000256" key="11">
    <source>
        <dbReference type="ARBA" id="ARBA00023034"/>
    </source>
</evidence>
<evidence type="ECO:0000256" key="10">
    <source>
        <dbReference type="ARBA" id="ARBA00022927"/>
    </source>
</evidence>
<dbReference type="Pfam" id="PF23953">
    <property type="entry name" value="TPR_COPA_B"/>
    <property type="match status" value="2"/>
</dbReference>
<dbReference type="Proteomes" id="UP000797356">
    <property type="component" value="Chromosome 2"/>
</dbReference>
<dbReference type="GO" id="GO:0006886">
    <property type="term" value="P:intracellular protein transport"/>
    <property type="evidence" value="ECO:0007669"/>
    <property type="project" value="InterPro"/>
</dbReference>
<evidence type="ECO:0000256" key="14">
    <source>
        <dbReference type="ARBA" id="ARBA00025536"/>
    </source>
</evidence>
<evidence type="ECO:0000313" key="20">
    <source>
        <dbReference type="EMBL" id="KAG1330078.1"/>
    </source>
</evidence>
<evidence type="ECO:0000256" key="17">
    <source>
        <dbReference type="SAM" id="MobiDB-lite"/>
    </source>
</evidence>
<keyword evidence="11" id="KW-0333">Golgi apparatus</keyword>
<dbReference type="PANTHER" id="PTHR19876">
    <property type="entry name" value="COATOMER"/>
    <property type="match status" value="1"/>
</dbReference>
<feature type="domain" description="COPA/B TPR" evidence="19">
    <location>
        <begin position="497"/>
        <end position="677"/>
    </location>
</feature>
<dbReference type="GO" id="GO:0006890">
    <property type="term" value="P:retrograde vesicle-mediated transport, Golgi to endoplasmic reticulum"/>
    <property type="evidence" value="ECO:0007669"/>
    <property type="project" value="TreeGrafter"/>
</dbReference>
<dbReference type="FunFam" id="1.25.40.470:FF:000001">
    <property type="entry name" value="Coatomer subunit beta"/>
    <property type="match status" value="2"/>
</dbReference>
<evidence type="ECO:0000259" key="18">
    <source>
        <dbReference type="Pfam" id="PF04053"/>
    </source>
</evidence>
<evidence type="ECO:0000256" key="12">
    <source>
        <dbReference type="ARBA" id="ARBA00023136"/>
    </source>
</evidence>
<evidence type="ECO:0000256" key="5">
    <source>
        <dbReference type="ARBA" id="ARBA00022448"/>
    </source>
</evidence>
<feature type="repeat" description="WD" evidence="16">
    <location>
        <begin position="47"/>
        <end position="79"/>
    </location>
</feature>
<sequence length="1124" mass="126762">MVKSFEVTELPVRSAKFIARKQWVVAGADDMFIRVYNYNTMDKVKVFEAHTDYIRCVAVHPTLPYVLSSSDDMLIKLWDWEKGWMCTQIFEGHSHYVMQVTFNPKDTNTFASASLDRTVKIWNLGSPDPNFTLDAHLKGVNCIDYFTGGDRPYLITGSDDHTAKVWDYQTKSCVQTLEGHTHNVSAVCFHPELPIIITGSEDGTLRIWHATTYRVVIGYDEGTIMIKLGREEPVASMDSSGKIIWAKHNEIQTVNIKTVGADFEVTDGERMPLAVKELGSCDLYPQSLKHNPNGRFVVVCGDGEYIIYTALAWRNRSFGSALEFVWSSDGEYAIRESTSRIKIFSKTFQEKKSIRPTFSAERIFGGTLLAMCSNDFICFYDWAECRLIRRIDVNVKNIYWADSGDLVAIASDTSFYILKYNREIVSSYLESGKSVDEQGVEDAFELLHEVNERVTTMFHLDRPMYLLGYLANQSRVYLIDKEFNVMGYTLLLSLIEYKTLVMRGDLDRAKEILPSMPKEHHNSVARFLESRDMLDDALEVATDPNYRFDLAVQLGRLEVAKAIAIEVQSESKWKQLGELALSTGKLEMAEECLSHAMDFSGLLLLYSALGDADGITKLASLAKEQGKNNVAFLCLFMLGKLEDCLQLLVESNRIPEAALMARSYLPSKVSEIVGVWKKDLNKEKKSIRPTFSAERIFGGTLLAMCSNDFICFYDWAECRLIRRIDVNVKNIYWADSGDLVAIASDTSFYILKYNREIVSSYLESGKSVDEQGVEDAFELLHEVNERVTTMFHLDRPMYLLGYLANQSRVYLIDKEFNVMGYTLLLSLIEYKTLVMRGDLDRAKEILPSMPKEHHNSVARFLESRDMLDDALEVATDPNYRFDLAVQLGRLEVAKAIAIEVQSESKWKQLGELALSTGKLEMAEECLSHAMDFSGLLLLYSALGDADGITKLASLAKEQGKNNVAFLCLFMLGKLEDCLQLLVESNRIPEAALMARSYLPSKVSEIVGVWKKDLNKINANMCCLILVNIHESRGNYPPAVEYLSYGERSNINLVEAFKSMQVDEEDVPLENGDSGHEVTEENGMEEGQEEAVEVEADESTDGAILVNGNEGEEEWGTNNEGTPSA</sequence>
<dbReference type="InterPro" id="IPR020472">
    <property type="entry name" value="WD40_PAC1"/>
</dbReference>
<keyword evidence="21" id="KW-1185">Reference proteome</keyword>
<accession>A0A8K0MW78</accession>
<dbReference type="CDD" id="cd22947">
    <property type="entry name" value="Coatomer_WDAD_beta-like"/>
    <property type="match status" value="2"/>
</dbReference>
<dbReference type="SUPFAM" id="SSF50978">
    <property type="entry name" value="WD40 repeat-like"/>
    <property type="match status" value="1"/>
</dbReference>
<evidence type="ECO:0000256" key="8">
    <source>
        <dbReference type="ARBA" id="ARBA00022737"/>
    </source>
</evidence>
<dbReference type="CDD" id="cd00200">
    <property type="entry name" value="WD40"/>
    <property type="match status" value="1"/>
</dbReference>
<dbReference type="InterPro" id="IPR006692">
    <property type="entry name" value="Beta-prop_COPA/B_2nd"/>
</dbReference>
<keyword evidence="6" id="KW-0963">Cytoplasm</keyword>
<evidence type="ECO:0000256" key="6">
    <source>
        <dbReference type="ARBA" id="ARBA00022490"/>
    </source>
</evidence>
<keyword evidence="7 16" id="KW-0853">WD repeat</keyword>
<dbReference type="EMBL" id="CM017873">
    <property type="protein sequence ID" value="KAG1330078.1"/>
    <property type="molecule type" value="Genomic_DNA"/>
</dbReference>
<evidence type="ECO:0000256" key="4">
    <source>
        <dbReference type="ARBA" id="ARBA00011775"/>
    </source>
</evidence>
<evidence type="ECO:0000256" key="7">
    <source>
        <dbReference type="ARBA" id="ARBA00022574"/>
    </source>
</evidence>
<comment type="subunit">
    <text evidence="4">Oligomeric complex that consists of at least the alpha, beta, beta', gamma, delta, epsilon and zeta subunits.</text>
</comment>
<name>A0A8K0MW78_COCNU</name>
<keyword evidence="8" id="KW-0677">Repeat</keyword>
<feature type="repeat" description="WD" evidence="16">
    <location>
        <begin position="177"/>
        <end position="218"/>
    </location>
</feature>
<comment type="subcellular location">
    <subcellularLocation>
        <location evidence="2">Cytoplasmic vesicle</location>
        <location evidence="2">COPI-coated vesicle membrane</location>
        <topology evidence="2">Peripheral membrane protein</topology>
        <orientation evidence="2">Cytoplasmic side</orientation>
    </subcellularLocation>
    <subcellularLocation>
        <location evidence="1">Golgi apparatus membrane</location>
        <topology evidence="1">Peripheral membrane protein</topology>
        <orientation evidence="1">Cytoplasmic side</orientation>
    </subcellularLocation>
</comment>
<comment type="function">
    <text evidence="14">The coatomer is a cytosolic protein complex that binds to dilysine motifs and reversibly associates with Golgi non-clathrin-coated vesicles, which further mediate biosynthetic protein transport from the ER, via the Golgi up to the trans Golgi network. Coatomer complex is required for budding from Golgi membranes, and is essential for the retrograde Golgi-to-ER transport of dilysine-tagged proteins.</text>
</comment>
<dbReference type="GO" id="GO:0030126">
    <property type="term" value="C:COPI vesicle coat"/>
    <property type="evidence" value="ECO:0007669"/>
    <property type="project" value="TreeGrafter"/>
</dbReference>